<feature type="transmembrane region" description="Helical" evidence="1">
    <location>
        <begin position="145"/>
        <end position="166"/>
    </location>
</feature>
<keyword evidence="1" id="KW-0812">Transmembrane</keyword>
<dbReference type="PANTHER" id="PTHR38454">
    <property type="entry name" value="INTEGRAL MEMBRANE PROTEIN-RELATED"/>
    <property type="match status" value="1"/>
</dbReference>
<dbReference type="RefSeq" id="WP_262654877.1">
    <property type="nucleotide sequence ID" value="NZ_JAOQKE010000011.1"/>
</dbReference>
<dbReference type="Proteomes" id="UP001652338">
    <property type="component" value="Unassembled WGS sequence"/>
</dbReference>
<feature type="transmembrane region" description="Helical" evidence="1">
    <location>
        <begin position="113"/>
        <end position="133"/>
    </location>
</feature>
<dbReference type="InterPro" id="IPR018580">
    <property type="entry name" value="Uncharacterised_YfhO"/>
</dbReference>
<dbReference type="Pfam" id="PF09586">
    <property type="entry name" value="YfhO"/>
    <property type="match status" value="1"/>
</dbReference>
<evidence type="ECO:0000256" key="1">
    <source>
        <dbReference type="SAM" id="Phobius"/>
    </source>
</evidence>
<feature type="transmembrane region" description="Helical" evidence="1">
    <location>
        <begin position="304"/>
        <end position="323"/>
    </location>
</feature>
<keyword evidence="1" id="KW-0472">Membrane</keyword>
<proteinExistence type="predicted"/>
<evidence type="ECO:0000313" key="3">
    <source>
        <dbReference type="Proteomes" id="UP001652338"/>
    </source>
</evidence>
<keyword evidence="1" id="KW-1133">Transmembrane helix</keyword>
<comment type="caution">
    <text evidence="2">The sequence shown here is derived from an EMBL/GenBank/DDBJ whole genome shotgun (WGS) entry which is preliminary data.</text>
</comment>
<organism evidence="2 3">
    <name type="scientific">Muricoprocola aceti</name>
    <dbReference type="NCBI Taxonomy" id="2981772"/>
    <lineage>
        <taxon>Bacteria</taxon>
        <taxon>Bacillati</taxon>
        <taxon>Bacillota</taxon>
        <taxon>Clostridia</taxon>
        <taxon>Lachnospirales</taxon>
        <taxon>Lachnospiraceae</taxon>
        <taxon>Muricoprocola</taxon>
    </lineage>
</organism>
<feature type="transmembrane region" description="Helical" evidence="1">
    <location>
        <begin position="191"/>
        <end position="221"/>
    </location>
</feature>
<gene>
    <name evidence="2" type="ORF">OCV47_09690</name>
</gene>
<dbReference type="EMBL" id="JAOQKE010000011">
    <property type="protein sequence ID" value="MCU6725620.1"/>
    <property type="molecule type" value="Genomic_DNA"/>
</dbReference>
<feature type="transmembrane region" description="Helical" evidence="1">
    <location>
        <begin position="361"/>
        <end position="377"/>
    </location>
</feature>
<feature type="transmembrane region" description="Helical" evidence="1">
    <location>
        <begin position="389"/>
        <end position="406"/>
    </location>
</feature>
<sequence>MGNKTETGKRAYLRYTLWFLITGAFVFGWFAVSGKSMVWKFDGVYQHFNTLVYYGKYLRKILHSLFVEHKFCVPMWDMSIGYGADILTTLNYYAIGDPLTLLSVLVPGSLTEYLYAALIILRFYLAGAAFTAYCRYHQNEETGVLLGSLVYAFSGFALFCGVRHPYFVNPMIYLPLILIGIDKIFRKEKPWLYVIMVAVSAVSNFYFFYMIVLMMVIYAVIRYLMIYKKIRIRELVPCLGTFAGWSLLGVGISLPVLLPSAMYVLGTGRMSARNYVPVLYPLAHYAKLLNDFFGVDYTMASSRYYTVMGFAPILLVALLVLLVRWKKNRELKAGWLILTVLLLIPFAGHMINGFSYVSNRWIWAYGMLLSYILVKMYPEFGKLEKKERMALLVLGCVVLPAGELILNQYATLHGWIGIGMTMLLTAKIADPKHSWQQRQTTAFFLVTTLVSVAANAYFLFSPNQTNYIGDFREQGAPYAMLTAQAQNEIIQEIGDTDTFYRYDQYGNVARENTAMQNRLYGTDFYYSVTNNAVAEFLQEMDTSNSMEQMYDGLDGRTILDRLTGVRYFIIKKEKEQYLPYGYTEKVAENKKYAVYRTDETLPFGYTYSSVISQDSWDSLKVVEKQQAMLQGAWIKRTGNTEADLPETELSFSDVTPEYEITTEGDITISGSEYQVKEKDASITFHYQGVENCETYLVIEGLDYEGTATKFTLKIDRDNVEKKGAVYTCRNSFYSGKEDFLYNLGYHSEASSEVTLTFQQKGTYTIGKMYLSEQPMNMLDEQTEARKEDQLENLVIGDNIITGDITLDQRKLLVLSLAYSTGWKAYVDGQEQTLLQTNGMFCGLKLESGKHRIKLRYQTPYLIPGLITGLFSILLCMGIALQMRKKK</sequence>
<feature type="transmembrane region" description="Helical" evidence="1">
    <location>
        <begin position="860"/>
        <end position="880"/>
    </location>
</feature>
<dbReference type="PANTHER" id="PTHR38454:SF1">
    <property type="entry name" value="INTEGRAL MEMBRANE PROTEIN"/>
    <property type="match status" value="1"/>
</dbReference>
<name>A0ABT2SMA7_9FIRM</name>
<feature type="transmembrane region" description="Helical" evidence="1">
    <location>
        <begin position="441"/>
        <end position="460"/>
    </location>
</feature>
<feature type="transmembrane region" description="Helical" evidence="1">
    <location>
        <begin position="335"/>
        <end position="355"/>
    </location>
</feature>
<evidence type="ECO:0000313" key="2">
    <source>
        <dbReference type="EMBL" id="MCU6725620.1"/>
    </source>
</evidence>
<feature type="transmembrane region" description="Helical" evidence="1">
    <location>
        <begin position="242"/>
        <end position="265"/>
    </location>
</feature>
<keyword evidence="3" id="KW-1185">Reference proteome</keyword>
<feature type="transmembrane region" description="Helical" evidence="1">
    <location>
        <begin position="12"/>
        <end position="32"/>
    </location>
</feature>
<protein>
    <submittedName>
        <fullName evidence="2">YfhO family protein</fullName>
    </submittedName>
</protein>
<reference evidence="2 3" key="1">
    <citation type="journal article" date="2021" name="ISME Commun">
        <title>Automated analysis of genomic sequences facilitates high-throughput and comprehensive description of bacteria.</title>
        <authorList>
            <person name="Hitch T.C.A."/>
        </authorList>
    </citation>
    <scope>NUCLEOTIDE SEQUENCE [LARGE SCALE GENOMIC DNA]</scope>
    <source>
        <strain evidence="2 3">Sanger_29</strain>
    </source>
</reference>
<accession>A0ABT2SMA7</accession>